<dbReference type="AlphaFoldDB" id="A0AA38WXA6"/>
<comment type="caution">
    <text evidence="1">The sequence shown here is derived from an EMBL/GenBank/DDBJ whole genome shotgun (WGS) entry which is preliminary data.</text>
</comment>
<dbReference type="EMBL" id="JAPDRK010000024">
    <property type="protein sequence ID" value="KAJ9602860.1"/>
    <property type="molecule type" value="Genomic_DNA"/>
</dbReference>
<evidence type="ECO:0000313" key="2">
    <source>
        <dbReference type="Proteomes" id="UP001172673"/>
    </source>
</evidence>
<reference evidence="1" key="1">
    <citation type="submission" date="2022-10" db="EMBL/GenBank/DDBJ databases">
        <title>Culturing micro-colonial fungi from biological soil crusts in the Mojave desert and describing Neophaeococcomyces mojavensis, and introducing the new genera and species Taxawa tesnikishii.</title>
        <authorList>
            <person name="Kurbessoian T."/>
            <person name="Stajich J.E."/>
        </authorList>
    </citation>
    <scope>NUCLEOTIDE SEQUENCE</scope>
    <source>
        <strain evidence="1">TK_41</strain>
    </source>
</reference>
<sequence length="197" mass="21218">MALTPPMTMPAMSPAVSPPPFDGFGDEVWVAVVVGRVAGLVMIPESVDVFGGRVVSDRAVRTGHLRLRWRRYQDLAGPLAVFGVGIYRAGHVDEIARAAGIYTLREVRCHYRLEIVPAETRVFGVLSAEDGITVTAADHVPNDEPTTGTAFPKATPGASSKILIEGERLDAYNAVGTKCDIEEAERREDNYGDAPKA</sequence>
<evidence type="ECO:0000313" key="1">
    <source>
        <dbReference type="EMBL" id="KAJ9602860.1"/>
    </source>
</evidence>
<name>A0AA38WXA6_9EURO</name>
<protein>
    <submittedName>
        <fullName evidence="1">Uncharacterized protein</fullName>
    </submittedName>
</protein>
<keyword evidence="2" id="KW-1185">Reference proteome</keyword>
<dbReference type="Proteomes" id="UP001172673">
    <property type="component" value="Unassembled WGS sequence"/>
</dbReference>
<organism evidence="1 2">
    <name type="scientific">Cladophialophora chaetospira</name>
    <dbReference type="NCBI Taxonomy" id="386627"/>
    <lineage>
        <taxon>Eukaryota</taxon>
        <taxon>Fungi</taxon>
        <taxon>Dikarya</taxon>
        <taxon>Ascomycota</taxon>
        <taxon>Pezizomycotina</taxon>
        <taxon>Eurotiomycetes</taxon>
        <taxon>Chaetothyriomycetidae</taxon>
        <taxon>Chaetothyriales</taxon>
        <taxon>Herpotrichiellaceae</taxon>
        <taxon>Cladophialophora</taxon>
    </lineage>
</organism>
<gene>
    <name evidence="1" type="ORF">H2200_012640</name>
</gene>
<proteinExistence type="predicted"/>
<accession>A0AA38WXA6</accession>